<dbReference type="EMBL" id="WLZY01000001">
    <property type="protein sequence ID" value="NDL55480.1"/>
    <property type="molecule type" value="Genomic_DNA"/>
</dbReference>
<evidence type="ECO:0000256" key="2">
    <source>
        <dbReference type="SAM" id="SignalP"/>
    </source>
</evidence>
<dbReference type="RefSeq" id="WP_162448196.1">
    <property type="nucleotide sequence ID" value="NZ_WLZY01000001.1"/>
</dbReference>
<name>A0A7K3LWZ3_9ACTN</name>
<reference evidence="3 4" key="1">
    <citation type="submission" date="2019-11" db="EMBL/GenBank/DDBJ databases">
        <authorList>
            <person name="Li X.-J."/>
            <person name="Feng X.-M."/>
        </authorList>
    </citation>
    <scope>NUCLEOTIDE SEQUENCE [LARGE SCALE GENOMIC DNA]</scope>
    <source>
        <strain evidence="3 4">XMNu-373</strain>
    </source>
</reference>
<feature type="signal peptide" evidence="2">
    <location>
        <begin position="1"/>
        <end position="21"/>
    </location>
</feature>
<feature type="compositionally biased region" description="Basic and acidic residues" evidence="1">
    <location>
        <begin position="292"/>
        <end position="313"/>
    </location>
</feature>
<sequence>MPRTFASVPCALLLLTLAACSGDDLNGEPSGDAGAAAGDCGWPLEATLHDAGDDPQRILELSPAAGDRIELEMWTAVETELLIDGEDSSFVDTPDIHLGMVVTVDEVNDDEIVMSFEYDDARATTATHVAMTEAVESVAGLTGTLTTSRSGGFADVEIADRAQLESGAGHEVPVVLGDLEWMLTDMPVLFPDEAVGIGGRWTTAYPTDGDVLPACIQTTYTLTALDDESYEVSVEWAEDVVPTTVERDGAMSAEVVGGSTAGSITSSGTLGSPLPETSSIVVSHELEEEVERDGAVETRERTTVHERGFERRR</sequence>
<comment type="caution">
    <text evidence="3">The sequence shown here is derived from an EMBL/GenBank/DDBJ whole genome shotgun (WGS) entry which is preliminary data.</text>
</comment>
<proteinExistence type="predicted"/>
<feature type="region of interest" description="Disordered" evidence="1">
    <location>
        <begin position="286"/>
        <end position="313"/>
    </location>
</feature>
<keyword evidence="2" id="KW-0732">Signal</keyword>
<evidence type="ECO:0000313" key="3">
    <source>
        <dbReference type="EMBL" id="NDL55480.1"/>
    </source>
</evidence>
<keyword evidence="4" id="KW-1185">Reference proteome</keyword>
<protein>
    <submittedName>
        <fullName evidence="3">Uncharacterized protein</fullName>
    </submittedName>
</protein>
<dbReference type="AlphaFoldDB" id="A0A7K3LWZ3"/>
<accession>A0A7K3LWZ3</accession>
<evidence type="ECO:0000256" key="1">
    <source>
        <dbReference type="SAM" id="MobiDB-lite"/>
    </source>
</evidence>
<feature type="chain" id="PRO_5039072571" evidence="2">
    <location>
        <begin position="22"/>
        <end position="313"/>
    </location>
</feature>
<evidence type="ECO:0000313" key="4">
    <source>
        <dbReference type="Proteomes" id="UP000460435"/>
    </source>
</evidence>
<gene>
    <name evidence="3" type="ORF">F7O44_00175</name>
</gene>
<dbReference type="Proteomes" id="UP000460435">
    <property type="component" value="Unassembled WGS sequence"/>
</dbReference>
<dbReference type="PROSITE" id="PS51257">
    <property type="entry name" value="PROKAR_LIPOPROTEIN"/>
    <property type="match status" value="1"/>
</dbReference>
<organism evidence="3 4">
    <name type="scientific">Phytoactinopolyspora mesophila</name>
    <dbReference type="NCBI Taxonomy" id="2650750"/>
    <lineage>
        <taxon>Bacteria</taxon>
        <taxon>Bacillati</taxon>
        <taxon>Actinomycetota</taxon>
        <taxon>Actinomycetes</taxon>
        <taxon>Jiangellales</taxon>
        <taxon>Jiangellaceae</taxon>
        <taxon>Phytoactinopolyspora</taxon>
    </lineage>
</organism>